<accession>A0A3B1DY62</accession>
<name>A0A3B1DY62_9ZZZZ</name>
<sequence length="176" mass="19490">METKISRTSTTSEKTSGSDTRTSKSNFPLKKKTKAELISPPNDRLLAGQHYQLGVVALVCQLILTAGVSMAGACKVLTLVDPEKEKLGEIPHATTGRMWLLRFGLHKLQRPKVKADDWVWIVDHAVQVGTEKCLLISGVRTSQLPPPGENLKLQHLEPLANDFRGVVKYWNRALVV</sequence>
<reference evidence="2" key="1">
    <citation type="submission" date="2018-06" db="EMBL/GenBank/DDBJ databases">
        <authorList>
            <person name="Zhirakovskaya E."/>
        </authorList>
    </citation>
    <scope>NUCLEOTIDE SEQUENCE</scope>
</reference>
<feature type="region of interest" description="Disordered" evidence="1">
    <location>
        <begin position="1"/>
        <end position="26"/>
    </location>
</feature>
<gene>
    <name evidence="2" type="ORF">MNBD_PLANCTO02-1809</name>
</gene>
<evidence type="ECO:0000313" key="2">
    <source>
        <dbReference type="EMBL" id="VAX42113.1"/>
    </source>
</evidence>
<dbReference type="EMBL" id="UOGL01000624">
    <property type="protein sequence ID" value="VAX42113.1"/>
    <property type="molecule type" value="Genomic_DNA"/>
</dbReference>
<evidence type="ECO:0000256" key="1">
    <source>
        <dbReference type="SAM" id="MobiDB-lite"/>
    </source>
</evidence>
<protein>
    <submittedName>
        <fullName evidence="2">Uncharacterized protein</fullName>
    </submittedName>
</protein>
<proteinExistence type="predicted"/>
<dbReference type="AlphaFoldDB" id="A0A3B1DY62"/>
<organism evidence="2">
    <name type="scientific">hydrothermal vent metagenome</name>
    <dbReference type="NCBI Taxonomy" id="652676"/>
    <lineage>
        <taxon>unclassified sequences</taxon>
        <taxon>metagenomes</taxon>
        <taxon>ecological metagenomes</taxon>
    </lineage>
</organism>